<dbReference type="InterPro" id="IPR052341">
    <property type="entry name" value="LOG_family_nucleotidases"/>
</dbReference>
<dbReference type="SUPFAM" id="SSF141571">
    <property type="entry name" value="Pentapeptide repeat-like"/>
    <property type="match status" value="1"/>
</dbReference>
<dbReference type="SUPFAM" id="SSF102405">
    <property type="entry name" value="MCP/YpsA-like"/>
    <property type="match status" value="1"/>
</dbReference>
<protein>
    <submittedName>
        <fullName evidence="1">Putative Rossmann-fold nucleotide-binding protein</fullName>
    </submittedName>
</protein>
<name>A0A8J7GHX6_9ACTN</name>
<dbReference type="RefSeq" id="WP_197006160.1">
    <property type="nucleotide sequence ID" value="NZ_BONS01000008.1"/>
</dbReference>
<evidence type="ECO:0000313" key="1">
    <source>
        <dbReference type="EMBL" id="MBG6139509.1"/>
    </source>
</evidence>
<dbReference type="Pfam" id="PF18306">
    <property type="entry name" value="LDcluster4"/>
    <property type="match status" value="1"/>
</dbReference>
<dbReference type="InterPro" id="IPR041164">
    <property type="entry name" value="LDcluster4"/>
</dbReference>
<proteinExistence type="predicted"/>
<dbReference type="PANTHER" id="PTHR43393">
    <property type="entry name" value="CYTOKININ RIBOSIDE 5'-MONOPHOSPHATE PHOSPHORIBOHYDROLASE"/>
    <property type="match status" value="1"/>
</dbReference>
<dbReference type="GO" id="GO:0005829">
    <property type="term" value="C:cytosol"/>
    <property type="evidence" value="ECO:0007669"/>
    <property type="project" value="TreeGrafter"/>
</dbReference>
<accession>A0A8J7GHX6</accession>
<sequence>MAYSPDEIESLAELAPYVEHGSLSGLTLQGLDLSGVDLSGVALADTLFVGCHFRDREIAAEMVRRGAAVIPPFPDAPFSTHPSGLYTAEDLAAGFAQDGFEGMYDTVVYRHFVKQGGATPDVRTAIAQRLHDAGIDDALEEAMAEWRHLRPGGPVVGIMGGHAEPRGSRGYRQAAEISHRLTRQGALVVTGGGPGVMEAANLGAYLPDGAALSAAVDELATAPDFRDHDRYTKKALDLRAEFPSDGGGLAIPTWLYGHEPANLFAAKIAKYFSNALREDIILRLARGGIVFAEGKAGTVQEVFQAATKTFYATDGPSGPFVFLGTRYWTEDVPAPALLRTLLTGTPGGDRSHLVLVTDDIDEALAIITGA</sequence>
<gene>
    <name evidence="1" type="ORF">IW245_005703</name>
</gene>
<reference evidence="1" key="1">
    <citation type="submission" date="2020-11" db="EMBL/GenBank/DDBJ databases">
        <title>Sequencing the genomes of 1000 actinobacteria strains.</title>
        <authorList>
            <person name="Klenk H.-P."/>
        </authorList>
    </citation>
    <scope>NUCLEOTIDE SEQUENCE</scope>
    <source>
        <strain evidence="1">DSM 45356</strain>
    </source>
</reference>
<comment type="caution">
    <text evidence="1">The sequence shown here is derived from an EMBL/GenBank/DDBJ whole genome shotgun (WGS) entry which is preliminary data.</text>
</comment>
<dbReference type="Gene3D" id="3.40.50.450">
    <property type="match status" value="1"/>
</dbReference>
<keyword evidence="2" id="KW-1185">Reference proteome</keyword>
<dbReference type="AlphaFoldDB" id="A0A8J7GHX6"/>
<dbReference type="Proteomes" id="UP000622552">
    <property type="component" value="Unassembled WGS sequence"/>
</dbReference>
<dbReference type="PANTHER" id="PTHR43393:SF3">
    <property type="entry name" value="LYSINE DECARBOXYLASE-LIKE PROTEIN"/>
    <property type="match status" value="1"/>
</dbReference>
<evidence type="ECO:0000313" key="2">
    <source>
        <dbReference type="Proteomes" id="UP000622552"/>
    </source>
</evidence>
<dbReference type="EMBL" id="JADOUF010000001">
    <property type="protein sequence ID" value="MBG6139509.1"/>
    <property type="molecule type" value="Genomic_DNA"/>
</dbReference>
<organism evidence="1 2">
    <name type="scientific">Longispora fulva</name>
    <dbReference type="NCBI Taxonomy" id="619741"/>
    <lineage>
        <taxon>Bacteria</taxon>
        <taxon>Bacillati</taxon>
        <taxon>Actinomycetota</taxon>
        <taxon>Actinomycetes</taxon>
        <taxon>Micromonosporales</taxon>
        <taxon>Micromonosporaceae</taxon>
        <taxon>Longispora</taxon>
    </lineage>
</organism>